<dbReference type="Proteomes" id="UP000309544">
    <property type="component" value="Unassembled WGS sequence"/>
</dbReference>
<dbReference type="SUPFAM" id="SSF101082">
    <property type="entry name" value="Typo IV secretion system protein TraC"/>
    <property type="match status" value="1"/>
</dbReference>
<feature type="coiled-coil region" evidence="1">
    <location>
        <begin position="37"/>
        <end position="64"/>
    </location>
</feature>
<keyword evidence="3" id="KW-1185">Reference proteome</keyword>
<evidence type="ECO:0000313" key="3">
    <source>
        <dbReference type="Proteomes" id="UP000309544"/>
    </source>
</evidence>
<evidence type="ECO:0000313" key="2">
    <source>
        <dbReference type="EMBL" id="TNJ38025.1"/>
    </source>
</evidence>
<dbReference type="RefSeq" id="WP_139626160.1">
    <property type="nucleotide sequence ID" value="NZ_VDCI01000001.1"/>
</dbReference>
<dbReference type="AlphaFoldDB" id="A0A5C4S3X8"/>
<comment type="caution">
    <text evidence="2">The sequence shown here is derived from an EMBL/GenBank/DDBJ whole genome shotgun (WGS) entry which is preliminary data.</text>
</comment>
<sequence>MILVVSGISAGETLQAAIPVVDAANLTRNTITSMQMVQDVIHQAEQIQNQLRQYDAQLQALERFDTSSYDNIQRVMAKNRYEVSRLLQDLETVSFNLERIDGQYSEIFPEDGAWSAEDSERYRHYSHQWNEELRASSRKAMEAQSVLSRTEEYNAEVAEILQRSEAADGDVRQLQAQNQMLGVMSAQLSDLTTTIAASERAHATRMAISAEEREAERRLHEEMLFQYGVVDDQPEPLYHTMPSIKK</sequence>
<proteinExistence type="predicted"/>
<name>A0A5C4S3X8_PROVB</name>
<keyword evidence="1" id="KW-0175">Coiled coil</keyword>
<evidence type="ECO:0000256" key="1">
    <source>
        <dbReference type="SAM" id="Coils"/>
    </source>
</evidence>
<organism evidence="2 3">
    <name type="scientific">Prosthecochloris vibrioformis</name>
    <name type="common">Chlorobium vibrioforme</name>
    <dbReference type="NCBI Taxonomy" id="1098"/>
    <lineage>
        <taxon>Bacteria</taxon>
        <taxon>Pseudomonadati</taxon>
        <taxon>Chlorobiota</taxon>
        <taxon>Chlorobiia</taxon>
        <taxon>Chlorobiales</taxon>
        <taxon>Chlorobiaceae</taxon>
        <taxon>Prosthecochloris</taxon>
    </lineage>
</organism>
<dbReference type="EMBL" id="VDCI01000001">
    <property type="protein sequence ID" value="TNJ38025.1"/>
    <property type="molecule type" value="Genomic_DNA"/>
</dbReference>
<accession>A0A5C4S3X8</accession>
<gene>
    <name evidence="2" type="ORF">FGF68_02270</name>
</gene>
<reference evidence="2 3" key="1">
    <citation type="submission" date="2019-05" db="EMBL/GenBank/DDBJ databases">
        <title>Draft Whole-Genome sequence of the green sulfur bacterium Prosthecochloris vibrioformis DSM 260.</title>
        <authorList>
            <person name="Meyer T.E."/>
            <person name="Kyndt J.A."/>
        </authorList>
    </citation>
    <scope>NUCLEOTIDE SEQUENCE [LARGE SCALE GENOMIC DNA]</scope>
    <source>
        <strain evidence="2 3">DSM 260</strain>
    </source>
</reference>
<protein>
    <submittedName>
        <fullName evidence="2">Conjugal transfer protein</fullName>
    </submittedName>
</protein>